<dbReference type="GO" id="GO:0006887">
    <property type="term" value="P:exocytosis"/>
    <property type="evidence" value="ECO:0007669"/>
    <property type="project" value="InterPro"/>
</dbReference>
<dbReference type="STRING" id="205130.ENSMAMP00000000099"/>
<dbReference type="GeneTree" id="ENSGT01030000234613"/>
<dbReference type="InterPro" id="IPR010326">
    <property type="entry name" value="EXOC3/Sec6"/>
</dbReference>
<dbReference type="Gene3D" id="1.10.357.70">
    <property type="entry name" value="Exocyst complex component Sec6, C-terminal domain"/>
    <property type="match status" value="1"/>
</dbReference>
<sequence length="658" mass="74886">MSSTLCGCFPFRCCRKEAPPPCLLVSTTMRTHSDSVETDGSKYNIFSRLWKRGQNGVNNNQPTTDGAHPPGDEDPPKVTITFEQNLNQCHLHEASQMLIQREERLFEASTGEDTLKHHEEEENKLAADYRDLQSLVRQSLLQSLSLSSGDANVEALRSAVDAICLEEKQDQLWKKRHQTIPAWRCNSWKELHDSTLRVLVTERMDNPSTPPAELTEQSSVQADIHSMGRQLKEDLLTVVEVVKSCYPPEMDICNFYARMYHQIFSARFRKIADFGLGDKDCTFLLRWVNEYYPQILQKPQLASNICTEELGKLLPQTLLDPLEEQYLTRQQNELMTYTNRVLEDAEQKWKNGEEPEREYGSYVSPVAYDIIQLINGMVTSAAKVVGDLHKARSITCQLTGSMQRFRSLQDNIIKQDRANSKAIIKSYLGCIEQFRDVLVNKSHLFPEDVRTNCLCVLDDTKQSAHVYLLNPVHGVLKPLYKKLGTSDWLNKTLFENLLISIEREIQDVQGSTESCHQELISQFHQEVTVEYVKRLLKGNVKLKDKDLQLRAYMTVKDNAESLHDLLSRMGSREVWLKEVLTSIGEVLKIQDLAAIQIHFALLGSAFPDLSTKHVSALLKLKTNISKEARKVVKDSLSDTLNGTGVGKAPLFFSKVQVK</sequence>
<dbReference type="GO" id="GO:0000149">
    <property type="term" value="F:SNARE binding"/>
    <property type="evidence" value="ECO:0007669"/>
    <property type="project" value="TreeGrafter"/>
</dbReference>
<dbReference type="FunCoup" id="A0A3Q3KS48">
    <property type="interactions" value="292"/>
</dbReference>
<dbReference type="OrthoDB" id="190098at2759"/>
<evidence type="ECO:0000313" key="4">
    <source>
        <dbReference type="Proteomes" id="UP000261640"/>
    </source>
</evidence>
<dbReference type="AlphaFoldDB" id="A0A3Q3KS48"/>
<dbReference type="Ensembl" id="ENSMAMT00000000100.2">
    <property type="protein sequence ID" value="ENSMAMP00000000099.1"/>
    <property type="gene ID" value="ENSMAMG00000000068.2"/>
</dbReference>
<comment type="similarity">
    <text evidence="1">Belongs to the SEC6 family.</text>
</comment>
<reference evidence="3" key="1">
    <citation type="submission" date="2025-08" db="UniProtKB">
        <authorList>
            <consortium name="Ensembl"/>
        </authorList>
    </citation>
    <scope>IDENTIFICATION</scope>
</reference>
<dbReference type="PANTHER" id="PTHR21292">
    <property type="entry name" value="EXOCYST COMPLEX COMPONENT SEC6-RELATED"/>
    <property type="match status" value="1"/>
</dbReference>
<protein>
    <submittedName>
        <fullName evidence="3">TNF alpha induced protein 2</fullName>
    </submittedName>
</protein>
<proteinExistence type="inferred from homology"/>
<dbReference type="PANTHER" id="PTHR21292:SF4">
    <property type="entry name" value="TUMOR NECROSIS FACTOR ALPHA-INDUCED PROTEIN 2"/>
    <property type="match status" value="1"/>
</dbReference>
<reference evidence="3" key="2">
    <citation type="submission" date="2025-09" db="UniProtKB">
        <authorList>
            <consortium name="Ensembl"/>
        </authorList>
    </citation>
    <scope>IDENTIFICATION</scope>
</reference>
<keyword evidence="4" id="KW-1185">Reference proteome</keyword>
<evidence type="ECO:0000313" key="3">
    <source>
        <dbReference type="Ensembl" id="ENSMAMP00000000099.1"/>
    </source>
</evidence>
<dbReference type="InParanoid" id="A0A3Q3KS48"/>
<accession>A0A3Q3KS48</accession>
<dbReference type="GeneID" id="113130806"/>
<name>A0A3Q3KS48_9TELE</name>
<dbReference type="GO" id="GO:0000145">
    <property type="term" value="C:exocyst"/>
    <property type="evidence" value="ECO:0007669"/>
    <property type="project" value="InterPro"/>
</dbReference>
<dbReference type="Pfam" id="PF06046">
    <property type="entry name" value="Sec6"/>
    <property type="match status" value="1"/>
</dbReference>
<feature type="region of interest" description="Disordered" evidence="2">
    <location>
        <begin position="54"/>
        <end position="76"/>
    </location>
</feature>
<dbReference type="RefSeq" id="XP_026163462.1">
    <property type="nucleotide sequence ID" value="XM_026307677.1"/>
</dbReference>
<feature type="compositionally biased region" description="Polar residues" evidence="2">
    <location>
        <begin position="55"/>
        <end position="64"/>
    </location>
</feature>
<dbReference type="InterPro" id="IPR042532">
    <property type="entry name" value="EXOC3/Sec6_C"/>
</dbReference>
<dbReference type="GO" id="GO:0051601">
    <property type="term" value="P:exocyst localization"/>
    <property type="evidence" value="ECO:0007669"/>
    <property type="project" value="TreeGrafter"/>
</dbReference>
<organism evidence="3 4">
    <name type="scientific">Mastacembelus armatus</name>
    <name type="common">zig-zag eel</name>
    <dbReference type="NCBI Taxonomy" id="205130"/>
    <lineage>
        <taxon>Eukaryota</taxon>
        <taxon>Metazoa</taxon>
        <taxon>Chordata</taxon>
        <taxon>Craniata</taxon>
        <taxon>Vertebrata</taxon>
        <taxon>Euteleostomi</taxon>
        <taxon>Actinopterygii</taxon>
        <taxon>Neopterygii</taxon>
        <taxon>Teleostei</taxon>
        <taxon>Neoteleostei</taxon>
        <taxon>Acanthomorphata</taxon>
        <taxon>Anabantaria</taxon>
        <taxon>Synbranchiformes</taxon>
        <taxon>Mastacembelidae</taxon>
        <taxon>Mastacembelus</taxon>
    </lineage>
</organism>
<evidence type="ECO:0000256" key="1">
    <source>
        <dbReference type="ARBA" id="ARBA00009447"/>
    </source>
</evidence>
<dbReference type="Proteomes" id="UP000261640">
    <property type="component" value="Unplaced"/>
</dbReference>
<evidence type="ECO:0000256" key="2">
    <source>
        <dbReference type="SAM" id="MobiDB-lite"/>
    </source>
</evidence>